<organism evidence="1 2">
    <name type="scientific">Svornostia abyssi</name>
    <dbReference type="NCBI Taxonomy" id="2898438"/>
    <lineage>
        <taxon>Bacteria</taxon>
        <taxon>Bacillati</taxon>
        <taxon>Actinomycetota</taxon>
        <taxon>Thermoleophilia</taxon>
        <taxon>Solirubrobacterales</taxon>
        <taxon>Baekduiaceae</taxon>
        <taxon>Svornostia</taxon>
    </lineage>
</organism>
<dbReference type="Proteomes" id="UP001058860">
    <property type="component" value="Chromosome"/>
</dbReference>
<reference evidence="2" key="1">
    <citation type="submission" date="2021-11" db="EMBL/GenBank/DDBJ databases">
        <title>Cultivation dependent microbiological survey of springs from the worlds oldest radium mine currently devoted to the extraction of radon-saturated water.</title>
        <authorList>
            <person name="Kapinusova G."/>
            <person name="Smrhova T."/>
            <person name="Strejcek M."/>
            <person name="Suman J."/>
            <person name="Jani K."/>
            <person name="Pajer P."/>
            <person name="Uhlik O."/>
        </authorList>
    </citation>
    <scope>NUCLEOTIDE SEQUENCE [LARGE SCALE GENOMIC DNA]</scope>
    <source>
        <strain evidence="2">J379</strain>
    </source>
</reference>
<keyword evidence="2" id="KW-1185">Reference proteome</keyword>
<name>A0ABY5PM15_9ACTN</name>
<accession>A0ABY5PM15</accession>
<proteinExistence type="predicted"/>
<sequence>MTATDSQIIAALGGVLSPTGKAAKITALLKSGYTFAFNAPGAGKLQVTWYYLPKGAKLAAKPKPVALAAGAATLSSAGKVRLTVKLNSAGKKKLRKARSLKLTARATFTAPGKKPLSTTRTFSVKR</sequence>
<dbReference type="RefSeq" id="WP_353866903.1">
    <property type="nucleotide sequence ID" value="NZ_CP088295.1"/>
</dbReference>
<protein>
    <submittedName>
        <fullName evidence="1">Uncharacterized protein</fullName>
    </submittedName>
</protein>
<dbReference type="EMBL" id="CP088295">
    <property type="protein sequence ID" value="UUY05738.1"/>
    <property type="molecule type" value="Genomic_DNA"/>
</dbReference>
<evidence type="ECO:0000313" key="1">
    <source>
        <dbReference type="EMBL" id="UUY05738.1"/>
    </source>
</evidence>
<evidence type="ECO:0000313" key="2">
    <source>
        <dbReference type="Proteomes" id="UP001058860"/>
    </source>
</evidence>
<gene>
    <name evidence="1" type="ORF">LRS13_09520</name>
</gene>